<keyword evidence="2" id="KW-0479">Metal-binding</keyword>
<accession>A0ABT1X674</accession>
<dbReference type="SUPFAM" id="SSF102215">
    <property type="entry name" value="Creatininase"/>
    <property type="match status" value="1"/>
</dbReference>
<gene>
    <name evidence="6" type="ORF">NRP21_16170</name>
</gene>
<evidence type="ECO:0000256" key="2">
    <source>
        <dbReference type="ARBA" id="ARBA00022723"/>
    </source>
</evidence>
<evidence type="ECO:0000313" key="7">
    <source>
        <dbReference type="Proteomes" id="UP001524642"/>
    </source>
</evidence>
<reference evidence="6 7" key="1">
    <citation type="submission" date="2022-06" db="EMBL/GenBank/DDBJ databases">
        <title>Roseomonas CN29.</title>
        <authorList>
            <person name="Cheng Y."/>
            <person name="He X."/>
        </authorList>
    </citation>
    <scope>NUCLEOTIDE SEQUENCE [LARGE SCALE GENOMIC DNA]</scope>
    <source>
        <strain evidence="6 7">CN29</strain>
    </source>
</reference>
<dbReference type="Proteomes" id="UP001524642">
    <property type="component" value="Unassembled WGS sequence"/>
</dbReference>
<dbReference type="EMBL" id="JANJOU010000013">
    <property type="protein sequence ID" value="MCR0983593.1"/>
    <property type="molecule type" value="Genomic_DNA"/>
</dbReference>
<proteinExistence type="inferred from homology"/>
<protein>
    <submittedName>
        <fullName evidence="6">Creatininase family protein</fullName>
    </submittedName>
</protein>
<dbReference type="InterPro" id="IPR024087">
    <property type="entry name" value="Creatininase-like_sf"/>
</dbReference>
<dbReference type="InterPro" id="IPR003785">
    <property type="entry name" value="Creatininase/forma_Hydrolase"/>
</dbReference>
<dbReference type="PANTHER" id="PTHR35005">
    <property type="entry name" value="3-DEHYDRO-SCYLLO-INOSOSE HYDROLASE"/>
    <property type="match status" value="1"/>
</dbReference>
<name>A0ABT1X674_9PROT</name>
<dbReference type="Gene3D" id="3.40.50.10310">
    <property type="entry name" value="Creatininase"/>
    <property type="match status" value="1"/>
</dbReference>
<comment type="similarity">
    <text evidence="5">Belongs to the creatininase superfamily.</text>
</comment>
<keyword evidence="7" id="KW-1185">Reference proteome</keyword>
<evidence type="ECO:0000256" key="4">
    <source>
        <dbReference type="ARBA" id="ARBA00022833"/>
    </source>
</evidence>
<organism evidence="6 7">
    <name type="scientific">Roseomonas populi</name>
    <dbReference type="NCBI Taxonomy" id="3121582"/>
    <lineage>
        <taxon>Bacteria</taxon>
        <taxon>Pseudomonadati</taxon>
        <taxon>Pseudomonadota</taxon>
        <taxon>Alphaproteobacteria</taxon>
        <taxon>Acetobacterales</taxon>
        <taxon>Roseomonadaceae</taxon>
        <taxon>Roseomonas</taxon>
    </lineage>
</organism>
<evidence type="ECO:0000256" key="1">
    <source>
        <dbReference type="ARBA" id="ARBA00001947"/>
    </source>
</evidence>
<comment type="cofactor">
    <cofactor evidence="1">
        <name>Zn(2+)</name>
        <dbReference type="ChEBI" id="CHEBI:29105"/>
    </cofactor>
</comment>
<dbReference type="PANTHER" id="PTHR35005:SF1">
    <property type="entry name" value="2-AMINO-5-FORMYLAMINO-6-RIBOSYLAMINOPYRIMIDIN-4(3H)-ONE 5'-MONOPHOSPHATE DEFORMYLASE"/>
    <property type="match status" value="1"/>
</dbReference>
<evidence type="ECO:0000313" key="6">
    <source>
        <dbReference type="EMBL" id="MCR0983593.1"/>
    </source>
</evidence>
<keyword evidence="3" id="KW-0378">Hydrolase</keyword>
<sequence>MSADRNGAGYSVFTDTMADMTYPEVAEAAERGAVVLWALGVIEQHGPHLPLATDVYVPMAVLRQAKALLAERGIESIIAPPFYWGINAVSSSFPGSIKVRAPVMIELMKDVFASLGGDGFRRIFCLSGHGDAQHNRTIYDGIVAGCGPETIEGHFVLAPVMRDRLELDPADPRLVTYGKASSGTPDNLDIHAGESETSVLLHECMEACRCGLIPGLKPTNLGMEDLKVWRKGGKHALKVTPMGYFGDPAAATAEKGREFLRQNAASVAEAIERTIRAAA</sequence>
<keyword evidence="4" id="KW-0862">Zinc</keyword>
<evidence type="ECO:0000256" key="3">
    <source>
        <dbReference type="ARBA" id="ARBA00022801"/>
    </source>
</evidence>
<comment type="caution">
    <text evidence="6">The sequence shown here is derived from an EMBL/GenBank/DDBJ whole genome shotgun (WGS) entry which is preliminary data.</text>
</comment>
<evidence type="ECO:0000256" key="5">
    <source>
        <dbReference type="ARBA" id="ARBA00024029"/>
    </source>
</evidence>
<dbReference type="Pfam" id="PF02633">
    <property type="entry name" value="Creatininase"/>
    <property type="match status" value="1"/>
</dbReference>
<dbReference type="RefSeq" id="WP_257717255.1">
    <property type="nucleotide sequence ID" value="NZ_JANJOU010000013.1"/>
</dbReference>